<protein>
    <submittedName>
        <fullName evidence="2">Uncharacterized protein</fullName>
    </submittedName>
</protein>
<dbReference type="AlphaFoldDB" id="A0A255ZAP6"/>
<dbReference type="Proteomes" id="UP000216035">
    <property type="component" value="Unassembled WGS sequence"/>
</dbReference>
<dbReference type="EMBL" id="NOXX01000228">
    <property type="protein sequence ID" value="OYQ38491.1"/>
    <property type="molecule type" value="Genomic_DNA"/>
</dbReference>
<sequence>MKKFLFIALFATGFANATGNLPMEEIKNSGELPSPKDYACCTKSATATLSDGKGNETSVTRVEEACVNNGRSVDETMPIACEEAQKAADKKAVSALLERV</sequence>
<evidence type="ECO:0000256" key="1">
    <source>
        <dbReference type="SAM" id="SignalP"/>
    </source>
</evidence>
<feature type="signal peptide" evidence="1">
    <location>
        <begin position="1"/>
        <end position="17"/>
    </location>
</feature>
<evidence type="ECO:0000313" key="3">
    <source>
        <dbReference type="Proteomes" id="UP000216035"/>
    </source>
</evidence>
<keyword evidence="1" id="KW-0732">Signal</keyword>
<organism evidence="2 3">
    <name type="scientific">Flavobacterium aurantiibacter</name>
    <dbReference type="NCBI Taxonomy" id="2023067"/>
    <lineage>
        <taxon>Bacteria</taxon>
        <taxon>Pseudomonadati</taxon>
        <taxon>Bacteroidota</taxon>
        <taxon>Flavobacteriia</taxon>
        <taxon>Flavobacteriales</taxon>
        <taxon>Flavobacteriaceae</taxon>
        <taxon>Flavobacterium</taxon>
    </lineage>
</organism>
<comment type="caution">
    <text evidence="2">The sequence shown here is derived from an EMBL/GenBank/DDBJ whole genome shotgun (WGS) entry which is preliminary data.</text>
</comment>
<feature type="chain" id="PRO_5013327606" evidence="1">
    <location>
        <begin position="18"/>
        <end position="100"/>
    </location>
</feature>
<gene>
    <name evidence="2" type="ORF">CHX27_15150</name>
</gene>
<accession>A0A255ZAP6</accession>
<name>A0A255ZAP6_9FLAO</name>
<reference evidence="2 3" key="1">
    <citation type="submission" date="2017-07" db="EMBL/GenBank/DDBJ databases">
        <title>Flavobacterium cyanobacteriorum sp. nov., isolated from cyanobacterial aggregates in a eutrophic lake.</title>
        <authorList>
            <person name="Cai H."/>
        </authorList>
    </citation>
    <scope>NUCLEOTIDE SEQUENCE [LARGE SCALE GENOMIC DNA]</scope>
    <source>
        <strain evidence="2 3">TH167</strain>
    </source>
</reference>
<keyword evidence="3" id="KW-1185">Reference proteome</keyword>
<evidence type="ECO:0000313" key="2">
    <source>
        <dbReference type="EMBL" id="OYQ38491.1"/>
    </source>
</evidence>
<proteinExistence type="predicted"/>
<dbReference type="RefSeq" id="WP_094487574.1">
    <property type="nucleotide sequence ID" value="NZ_NOXX01000228.1"/>
</dbReference>